<name>A0ABD1E1V7_HYPHA</name>
<dbReference type="AlphaFoldDB" id="A0ABD1E1V7"/>
<evidence type="ECO:0008006" key="3">
    <source>
        <dbReference type="Google" id="ProtNLM"/>
    </source>
</evidence>
<dbReference type="Proteomes" id="UP001566132">
    <property type="component" value="Unassembled WGS sequence"/>
</dbReference>
<sequence>MTERRVNWYSEDDEILIDFIKNHEGLYNVKSAKYRKIIFFSAISGTDCSKRWAYIRDYYVRKRGKPSTGSSGEATKKRSDLLSFLYSCPSAKRRQMMLMMMLPQKGTHQTTLLYVTIASCLYECQKNEKKSTSEARLQLLQEIAHKPRHMQESQDDTDLYFASMAKIVKRLP</sequence>
<proteinExistence type="predicted"/>
<evidence type="ECO:0000313" key="2">
    <source>
        <dbReference type="Proteomes" id="UP001566132"/>
    </source>
</evidence>
<evidence type="ECO:0000313" key="1">
    <source>
        <dbReference type="EMBL" id="KAL1487937.1"/>
    </source>
</evidence>
<accession>A0ABD1E1V7</accession>
<gene>
    <name evidence="1" type="ORF">ABEB36_015320</name>
</gene>
<comment type="caution">
    <text evidence="1">The sequence shown here is derived from an EMBL/GenBank/DDBJ whole genome shotgun (WGS) entry which is preliminary data.</text>
</comment>
<reference evidence="1 2" key="1">
    <citation type="submission" date="2024-05" db="EMBL/GenBank/DDBJ databases">
        <title>Genetic variation in Jamaican populations of the coffee berry borer (Hypothenemus hampei).</title>
        <authorList>
            <person name="Errbii M."/>
            <person name="Myrie A."/>
        </authorList>
    </citation>
    <scope>NUCLEOTIDE SEQUENCE [LARGE SCALE GENOMIC DNA]</scope>
    <source>
        <strain evidence="1">JA-Hopewell-2020-01-JO</strain>
        <tissue evidence="1">Whole body</tissue>
    </source>
</reference>
<protein>
    <recommendedName>
        <fullName evidence="3">MADF domain-containing protein</fullName>
    </recommendedName>
</protein>
<keyword evidence="2" id="KW-1185">Reference proteome</keyword>
<organism evidence="1 2">
    <name type="scientific">Hypothenemus hampei</name>
    <name type="common">Coffee berry borer</name>
    <dbReference type="NCBI Taxonomy" id="57062"/>
    <lineage>
        <taxon>Eukaryota</taxon>
        <taxon>Metazoa</taxon>
        <taxon>Ecdysozoa</taxon>
        <taxon>Arthropoda</taxon>
        <taxon>Hexapoda</taxon>
        <taxon>Insecta</taxon>
        <taxon>Pterygota</taxon>
        <taxon>Neoptera</taxon>
        <taxon>Endopterygota</taxon>
        <taxon>Coleoptera</taxon>
        <taxon>Polyphaga</taxon>
        <taxon>Cucujiformia</taxon>
        <taxon>Curculionidae</taxon>
        <taxon>Scolytinae</taxon>
        <taxon>Hypothenemus</taxon>
    </lineage>
</organism>
<dbReference type="EMBL" id="JBDJPC010000016">
    <property type="protein sequence ID" value="KAL1487937.1"/>
    <property type="molecule type" value="Genomic_DNA"/>
</dbReference>